<dbReference type="InterPro" id="IPR011009">
    <property type="entry name" value="Kinase-like_dom_sf"/>
</dbReference>
<dbReference type="PATRIC" id="fig|45067.4.peg.111"/>
<keyword evidence="3" id="KW-0418">Kinase</keyword>
<dbReference type="PANTHER" id="PTHR23159">
    <property type="entry name" value="CENTROSOMAL PROTEIN 2"/>
    <property type="match status" value="1"/>
</dbReference>
<dbReference type="InterPro" id="IPR008271">
    <property type="entry name" value="Ser/Thr_kinase_AS"/>
</dbReference>
<evidence type="ECO:0000313" key="3">
    <source>
        <dbReference type="EMBL" id="KTD25718.1"/>
    </source>
</evidence>
<name>A0A0W0W1C7_9GAMM</name>
<reference evidence="3 4" key="1">
    <citation type="submission" date="2015-11" db="EMBL/GenBank/DDBJ databases">
        <title>Genomic analysis of 38 Legionella species identifies large and diverse effector repertoires.</title>
        <authorList>
            <person name="Burstein D."/>
            <person name="Amaro F."/>
            <person name="Zusman T."/>
            <person name="Lifshitz Z."/>
            <person name="Cohen O."/>
            <person name="Gilbert J.A."/>
            <person name="Pupko T."/>
            <person name="Shuman H.A."/>
            <person name="Segal G."/>
        </authorList>
    </citation>
    <scope>NUCLEOTIDE SEQUENCE [LARGE SCALE GENOMIC DNA]</scope>
    <source>
        <strain evidence="3 4">ATCC 49751</strain>
    </source>
</reference>
<keyword evidence="4" id="KW-1185">Reference proteome</keyword>
<feature type="coiled-coil region" evidence="1">
    <location>
        <begin position="216"/>
        <end position="243"/>
    </location>
</feature>
<dbReference type="GO" id="GO:0004672">
    <property type="term" value="F:protein kinase activity"/>
    <property type="evidence" value="ECO:0007669"/>
    <property type="project" value="InterPro"/>
</dbReference>
<feature type="coiled-coil region" evidence="1">
    <location>
        <begin position="328"/>
        <end position="365"/>
    </location>
</feature>
<evidence type="ECO:0000256" key="2">
    <source>
        <dbReference type="SAM" id="MobiDB-lite"/>
    </source>
</evidence>
<accession>A0A0W0W1C7</accession>
<feature type="compositionally biased region" description="Basic and acidic residues" evidence="2">
    <location>
        <begin position="1155"/>
        <end position="1180"/>
    </location>
</feature>
<feature type="coiled-coil region" evidence="1">
    <location>
        <begin position="461"/>
        <end position="488"/>
    </location>
</feature>
<proteinExistence type="predicted"/>
<dbReference type="EMBL" id="LNYI01000003">
    <property type="protein sequence ID" value="KTD25718.1"/>
    <property type="molecule type" value="Genomic_DNA"/>
</dbReference>
<feature type="region of interest" description="Disordered" evidence="2">
    <location>
        <begin position="1110"/>
        <end position="1180"/>
    </location>
</feature>
<feature type="coiled-coil region" evidence="1">
    <location>
        <begin position="129"/>
        <end position="172"/>
    </location>
</feature>
<keyword evidence="1" id="KW-0175">Coiled coil</keyword>
<organism evidence="3 4">
    <name type="scientific">Legionella lansingensis</name>
    <dbReference type="NCBI Taxonomy" id="45067"/>
    <lineage>
        <taxon>Bacteria</taxon>
        <taxon>Pseudomonadati</taxon>
        <taxon>Pseudomonadota</taxon>
        <taxon>Gammaproteobacteria</taxon>
        <taxon>Legionellales</taxon>
        <taxon>Legionellaceae</taxon>
        <taxon>Legionella</taxon>
    </lineage>
</organism>
<protein>
    <submittedName>
        <fullName evidence="3">Protein kinase domain containing protein</fullName>
    </submittedName>
</protein>
<dbReference type="eggNOG" id="ENOG5031QIG">
    <property type="taxonomic scope" value="Bacteria"/>
</dbReference>
<gene>
    <name evidence="3" type="ORF">Llan_0108</name>
</gene>
<dbReference type="OrthoDB" id="5634485at2"/>
<feature type="compositionally biased region" description="Basic and acidic residues" evidence="2">
    <location>
        <begin position="1110"/>
        <end position="1128"/>
    </location>
</feature>
<evidence type="ECO:0000256" key="1">
    <source>
        <dbReference type="SAM" id="Coils"/>
    </source>
</evidence>
<dbReference type="AlphaFoldDB" id="A0A0W0W1C7"/>
<dbReference type="PANTHER" id="PTHR23159:SF31">
    <property type="entry name" value="CENTROSOME-ASSOCIATED PROTEIN CEP250 ISOFORM X1"/>
    <property type="match status" value="1"/>
</dbReference>
<dbReference type="SUPFAM" id="SSF56112">
    <property type="entry name" value="Protein kinase-like (PK-like)"/>
    <property type="match status" value="1"/>
</dbReference>
<comment type="caution">
    <text evidence="3">The sequence shown here is derived from an EMBL/GenBank/DDBJ whole genome shotgun (WGS) entry which is preliminary data.</text>
</comment>
<keyword evidence="3" id="KW-0808">Transferase</keyword>
<dbReference type="PROSITE" id="PS00108">
    <property type="entry name" value="PROTEIN_KINASE_ST"/>
    <property type="match status" value="1"/>
</dbReference>
<evidence type="ECO:0000313" key="4">
    <source>
        <dbReference type="Proteomes" id="UP000054869"/>
    </source>
</evidence>
<dbReference type="RefSeq" id="WP_028374420.1">
    <property type="nucleotide sequence ID" value="NZ_CAAAJD010000011.1"/>
</dbReference>
<dbReference type="STRING" id="45067.Llan_0108"/>
<sequence length="1190" mass="137598">MPLHKLSKPIISDKKALTDPRYTILSTLIDSFNKAEEGSSEQLMFLEQIDMYSRAIVEQCEAEFFEERPEAAALGATSIIISAVYDWRNENRLFTDTRTELIKKALRQTETLGRTLELSCNLTQAANYKKCLKKTLEQVTELQKDFEEASHLEEALKQLDTLQEMLGQESDIDSQESLTQAQEELQETLKQIRDPDKTIFQQAKSLDDSLNQKSPLRKQLQQAKKLETTLRRQANNLEEALKKKTHIFQETLKRATNLEKEIREQTTGPEESLRCVDGLEQTLQQTGQLTEALQQRLKLQETLKRNSLEGALQLANDLEKTLQKSSPGAEALRQIKSLEKELKEANGLEKALEQTRILKSRLEQDLEIEKTFQKTNSLHGELQHFGIHRDASIFLRSGEYSAAYASLLKAKNEQKESIDEEVTQEDLDSETSVLRFYELMNQRYLILSNMLKQKCKLESEKEKTSSDLSKAEEDLDELQGRLHKTHTNMFHLIQSSSAVQALLAEHRHMLPFCLAKAEARLENREDKTFTMDKEFAKEEEKRLGRKVNNDNFLFKLKAHNSDIMLVIRKEDRDDLEHEQRLQSNPIARFFIPDYVTFMERDEKGGYKPVSISRYATGGDLEHIADKLEIEDIVRQAQLYFAQISRFCQELIALGLYHPDIKLSNFLVDFQLTETDHGTITTYKIQVSDRKTLLSKRKIPITEVRTSPLYSPPELTQHLNKAGNNFGARLRRLHLQKKQKPPEIDLVPYMSFQVGIALKLFLVMGKASINIQRVNFFDFIPNPSVEERNLLTLSQALTRNNPNQRISLETFSNMLSSEKLHLNPEEFCVELNKLHGQEVFPVATALRGLIQKGEEDINITELKDALAGYKDNLSLLDYDAELMLLTLFKQKKVSSISFREVAIKIETIQKIANQVQMTNKKELQKKYLETLYQAIEEGKRFLEPNKNVKETSFANQLLSKTLLEVEKDYGDYLNRMRMKSLSPKLENKTLTLEELTEIFTYLNKYLSTNITDLEFKKDFDCFKTQAHKYIEDEVATYNYHKAWFWEKFFVWLGWAKTVPNRLEANMKDMESSPELQHSHKLLSALEKNKVKDLFLDDSPLQTSMVTFYAPKEENELATKEEEKNPDSHKKMQTALGKSVKPTSDLARRPVNTSKIDNNETKPEHTPPQEDTDPRTATTEIHKAYDTTQIYI</sequence>
<dbReference type="Gene3D" id="1.10.510.10">
    <property type="entry name" value="Transferase(Phosphotransferase) domain 1"/>
    <property type="match status" value="1"/>
</dbReference>
<dbReference type="Proteomes" id="UP000054869">
    <property type="component" value="Unassembled WGS sequence"/>
</dbReference>